<dbReference type="Proteomes" id="UP000289152">
    <property type="component" value="Unassembled WGS sequence"/>
</dbReference>
<feature type="domain" description="FAD-binding FR-type" evidence="12">
    <location>
        <begin position="260"/>
        <end position="500"/>
    </location>
</feature>
<dbReference type="Pfam" id="PF00667">
    <property type="entry name" value="FAD_binding_1"/>
    <property type="match status" value="1"/>
</dbReference>
<proteinExistence type="inferred from homology"/>
<feature type="binding site" evidence="9">
    <location>
        <position position="649"/>
    </location>
    <ligand>
        <name>FAD</name>
        <dbReference type="ChEBI" id="CHEBI:57692"/>
    </ligand>
</feature>
<protein>
    <recommendedName>
        <fullName evidence="9">NADPH-dependent diflavin oxidoreductase 1</fullName>
        <ecNumber evidence="9">1.18.1.-</ecNumber>
    </recommendedName>
    <alternativeName>
        <fullName evidence="9">NADPH-dependent FMN and FAD-containing oxidoreductase</fullName>
    </alternativeName>
</protein>
<comment type="similarity">
    <text evidence="9">In the C-terminal section; belongs to the flavoprotein pyridine nucleotide cytochrome reductase family.</text>
</comment>
<dbReference type="InterPro" id="IPR017927">
    <property type="entry name" value="FAD-bd_FR_type"/>
</dbReference>
<feature type="binding site" evidence="9">
    <location>
        <begin position="26"/>
        <end position="31"/>
    </location>
    <ligand>
        <name>FMN</name>
        <dbReference type="ChEBI" id="CHEBI:58210"/>
    </ligand>
</feature>
<feature type="binding site" evidence="9">
    <location>
        <begin position="73"/>
        <end position="76"/>
    </location>
    <ligand>
        <name>FMN</name>
        <dbReference type="ChEBI" id="CHEBI:58210"/>
    </ligand>
</feature>
<feature type="binding site" evidence="9">
    <location>
        <position position="146"/>
    </location>
    <ligand>
        <name>FMN</name>
        <dbReference type="ChEBI" id="CHEBI:58210"/>
    </ligand>
</feature>
<dbReference type="GO" id="GO:0050661">
    <property type="term" value="F:NADP binding"/>
    <property type="evidence" value="ECO:0007669"/>
    <property type="project" value="UniProtKB-UniRule"/>
</dbReference>
<dbReference type="SUPFAM" id="SSF63380">
    <property type="entry name" value="Riboflavin synthase domain-like"/>
    <property type="match status" value="1"/>
</dbReference>
<dbReference type="Pfam" id="PF00175">
    <property type="entry name" value="NAD_binding_1"/>
    <property type="match status" value="1"/>
</dbReference>
<feature type="compositionally biased region" description="Low complexity" evidence="10">
    <location>
        <begin position="208"/>
        <end position="222"/>
    </location>
</feature>
<dbReference type="EC" id="1.18.1.-" evidence="9"/>
<keyword evidence="6 9" id="KW-0274">FAD</keyword>
<dbReference type="InterPro" id="IPR017938">
    <property type="entry name" value="Riboflavin_synthase-like_b-brl"/>
</dbReference>
<keyword evidence="7 9" id="KW-0521">NADP</keyword>
<organism evidence="13 14">
    <name type="scientific">Tremella mesenterica</name>
    <name type="common">Jelly fungus</name>
    <dbReference type="NCBI Taxonomy" id="5217"/>
    <lineage>
        <taxon>Eukaryota</taxon>
        <taxon>Fungi</taxon>
        <taxon>Dikarya</taxon>
        <taxon>Basidiomycota</taxon>
        <taxon>Agaricomycotina</taxon>
        <taxon>Tremellomycetes</taxon>
        <taxon>Tremellales</taxon>
        <taxon>Tremellaceae</taxon>
        <taxon>Tremella</taxon>
    </lineage>
</organism>
<dbReference type="GO" id="GO:0016226">
    <property type="term" value="P:iron-sulfur cluster assembly"/>
    <property type="evidence" value="ECO:0007669"/>
    <property type="project" value="UniProtKB-UniRule"/>
</dbReference>
<dbReference type="Gene3D" id="3.40.50.80">
    <property type="entry name" value="Nucleotide-binding domain of ferredoxin-NADP reductase (FNR) module"/>
    <property type="match status" value="1"/>
</dbReference>
<feature type="binding site" evidence="9">
    <location>
        <begin position="111"/>
        <end position="120"/>
    </location>
    <ligand>
        <name>FMN</name>
        <dbReference type="ChEBI" id="CHEBI:58210"/>
    </ligand>
</feature>
<dbReference type="InterPro" id="IPR003097">
    <property type="entry name" value="CysJ-like_FAD-binding"/>
</dbReference>
<evidence type="ECO:0000256" key="10">
    <source>
        <dbReference type="SAM" id="MobiDB-lite"/>
    </source>
</evidence>
<dbReference type="Gene3D" id="3.40.50.360">
    <property type="match status" value="1"/>
</dbReference>
<dbReference type="InterPro" id="IPR001094">
    <property type="entry name" value="Flavdoxin-like"/>
</dbReference>
<dbReference type="Gene3D" id="1.20.990.10">
    <property type="entry name" value="NADPH-cytochrome p450 Reductase, Chain A, domain 3"/>
    <property type="match status" value="1"/>
</dbReference>
<comment type="similarity">
    <text evidence="9">In the N-terminal section; belongs to the flavodoxin family.</text>
</comment>
<dbReference type="GO" id="GO:0010181">
    <property type="term" value="F:FMN binding"/>
    <property type="evidence" value="ECO:0007669"/>
    <property type="project" value="UniProtKB-UniRule"/>
</dbReference>
<dbReference type="InParanoid" id="A0A4Q1BC56"/>
<dbReference type="GO" id="GO:0005739">
    <property type="term" value="C:mitochondrion"/>
    <property type="evidence" value="ECO:0007669"/>
    <property type="project" value="UniProtKB-SubCell"/>
</dbReference>
<dbReference type="OrthoDB" id="1856718at2759"/>
<feature type="binding site" evidence="9">
    <location>
        <begin position="437"/>
        <end position="440"/>
    </location>
    <ligand>
        <name>FAD</name>
        <dbReference type="ChEBI" id="CHEBI:57692"/>
    </ligand>
</feature>
<dbReference type="GO" id="GO:0160246">
    <property type="term" value="F:NADPH-iron-sulfur [2Fe-2S] protein oxidoreductase activity"/>
    <property type="evidence" value="ECO:0007669"/>
    <property type="project" value="InterPro"/>
</dbReference>
<keyword evidence="9" id="KW-0496">Mitochondrion</keyword>
<feature type="binding site" evidence="9">
    <location>
        <begin position="572"/>
        <end position="576"/>
    </location>
    <ligand>
        <name>NADP(+)</name>
        <dbReference type="ChEBI" id="CHEBI:58349"/>
    </ligand>
</feature>
<comment type="function">
    <text evidence="9">NADPH-dependent reductase which is a central component of the cytosolic iron-sulfur (Fe-S) protein assembly (CIA) machinery. Transfers electrons from NADPH via its FAD and FMN prosthetic groups to the [2Fe-2S] cluster of DRE2, another key component of the CIA machinery. In turn, this reduced cluster provides electrons for assembly of cytosolic iron-sulfur cluster proteins. Positively controls H(2)O(2)-induced cell death.</text>
</comment>
<evidence type="ECO:0000256" key="6">
    <source>
        <dbReference type="ARBA" id="ARBA00022827"/>
    </source>
</evidence>
<accession>A0A4Q1BC56</accession>
<dbReference type="InterPro" id="IPR028879">
    <property type="entry name" value="NDOR1"/>
</dbReference>
<dbReference type="Pfam" id="PF00258">
    <property type="entry name" value="Flavodoxin_1"/>
    <property type="match status" value="1"/>
</dbReference>
<comment type="similarity">
    <text evidence="9">Belongs to the NADPH-dependent diflavin oxidoreductase NDOR1 family.</text>
</comment>
<dbReference type="InterPro" id="IPR008254">
    <property type="entry name" value="Flavodoxin/NO_synth"/>
</dbReference>
<evidence type="ECO:0000256" key="4">
    <source>
        <dbReference type="ARBA" id="ARBA00022630"/>
    </source>
</evidence>
<comment type="cofactor">
    <cofactor evidence="2 9">
        <name>FAD</name>
        <dbReference type="ChEBI" id="CHEBI:57692"/>
    </cofactor>
</comment>
<evidence type="ECO:0000256" key="7">
    <source>
        <dbReference type="ARBA" id="ARBA00022857"/>
    </source>
</evidence>
<dbReference type="InterPro" id="IPR001433">
    <property type="entry name" value="OxRdtase_FAD/NAD-bd"/>
</dbReference>
<feature type="binding site" evidence="9">
    <location>
        <position position="511"/>
    </location>
    <ligand>
        <name>NADP(+)</name>
        <dbReference type="ChEBI" id="CHEBI:58349"/>
    </ligand>
</feature>
<evidence type="ECO:0000259" key="12">
    <source>
        <dbReference type="PROSITE" id="PS51384"/>
    </source>
</evidence>
<comment type="cofactor">
    <cofactor evidence="1 9">
        <name>FMN</name>
        <dbReference type="ChEBI" id="CHEBI:58210"/>
    </cofactor>
</comment>
<comment type="catalytic activity">
    <reaction evidence="9">
        <text>2 oxidized [2Fe-2S]-[protein] + NADPH = 2 reduced [2Fe-2S]-[protein] + NADP(+) + H(+)</text>
        <dbReference type="Rhea" id="RHEA:67716"/>
        <dbReference type="Rhea" id="RHEA-COMP:17327"/>
        <dbReference type="Rhea" id="RHEA-COMP:17328"/>
        <dbReference type="ChEBI" id="CHEBI:15378"/>
        <dbReference type="ChEBI" id="CHEBI:33737"/>
        <dbReference type="ChEBI" id="CHEBI:33738"/>
        <dbReference type="ChEBI" id="CHEBI:57783"/>
        <dbReference type="ChEBI" id="CHEBI:58349"/>
    </reaction>
</comment>
<dbReference type="SUPFAM" id="SSF52343">
    <property type="entry name" value="Ferredoxin reductase-like, C-terminal NADP-linked domain"/>
    <property type="match status" value="1"/>
</dbReference>
<evidence type="ECO:0000256" key="5">
    <source>
        <dbReference type="ARBA" id="ARBA00022643"/>
    </source>
</evidence>
<dbReference type="GO" id="GO:0005829">
    <property type="term" value="C:cytosol"/>
    <property type="evidence" value="ECO:0007669"/>
    <property type="project" value="TreeGrafter"/>
</dbReference>
<dbReference type="VEuPathDB" id="FungiDB:TREMEDRAFT_72113"/>
<dbReference type="SUPFAM" id="SSF52218">
    <property type="entry name" value="Flavoproteins"/>
    <property type="match status" value="1"/>
</dbReference>
<dbReference type="AlphaFoldDB" id="A0A4Q1BC56"/>
<comment type="caution">
    <text evidence="13">The sequence shown here is derived from an EMBL/GenBank/DDBJ whole genome shotgun (WGS) entry which is preliminary data.</text>
</comment>
<evidence type="ECO:0000256" key="8">
    <source>
        <dbReference type="ARBA" id="ARBA00023002"/>
    </source>
</evidence>
<gene>
    <name evidence="9" type="primary">TAH18</name>
    <name evidence="13" type="ORF">M231_07489</name>
</gene>
<evidence type="ECO:0000259" key="11">
    <source>
        <dbReference type="PROSITE" id="PS50902"/>
    </source>
</evidence>
<evidence type="ECO:0000313" key="14">
    <source>
        <dbReference type="Proteomes" id="UP000289152"/>
    </source>
</evidence>
<dbReference type="EMBL" id="SDIL01000148">
    <property type="protein sequence ID" value="RXK35264.1"/>
    <property type="molecule type" value="Genomic_DNA"/>
</dbReference>
<comment type="subcellular location">
    <subcellularLocation>
        <location evidence="9">Cytoplasm</location>
    </subcellularLocation>
    <subcellularLocation>
        <location evidence="9">Mitochondrion</location>
    </subcellularLocation>
    <text evidence="9">Relocalizes to mitochondria after H(2)O(2) exposure.</text>
</comment>
<dbReference type="HAMAP" id="MF_03178">
    <property type="entry name" value="NDOR1"/>
    <property type="match status" value="1"/>
</dbReference>
<dbReference type="STRING" id="5217.A0A4Q1BC56"/>
<dbReference type="PRINTS" id="PR00371">
    <property type="entry name" value="FPNCR"/>
</dbReference>
<dbReference type="FunFam" id="3.40.50.360:FF:000045">
    <property type="entry name" value="NADPH-dependent diflavin oxidoreductase 1"/>
    <property type="match status" value="1"/>
</dbReference>
<dbReference type="PANTHER" id="PTHR19384">
    <property type="entry name" value="NITRIC OXIDE SYNTHASE-RELATED"/>
    <property type="match status" value="1"/>
</dbReference>
<dbReference type="InterPro" id="IPR039261">
    <property type="entry name" value="FNR_nucleotide-bd"/>
</dbReference>
<comment type="caution">
    <text evidence="9">Lacks conserved residue(s) required for the propagation of feature annotation.</text>
</comment>
<dbReference type="GO" id="GO:0050660">
    <property type="term" value="F:flavin adenine dinucleotide binding"/>
    <property type="evidence" value="ECO:0007669"/>
    <property type="project" value="UniProtKB-UniRule"/>
</dbReference>
<evidence type="ECO:0000256" key="2">
    <source>
        <dbReference type="ARBA" id="ARBA00001974"/>
    </source>
</evidence>
<feature type="region of interest" description="Disordered" evidence="10">
    <location>
        <begin position="206"/>
        <end position="251"/>
    </location>
</feature>
<dbReference type="Gene3D" id="2.40.30.10">
    <property type="entry name" value="Translation factors"/>
    <property type="match status" value="1"/>
</dbReference>
<reference evidence="13 14" key="1">
    <citation type="submission" date="2016-06" db="EMBL/GenBank/DDBJ databases">
        <title>Evolution of pathogenesis and genome organization in the Tremellales.</title>
        <authorList>
            <person name="Cuomo C."/>
            <person name="Litvintseva A."/>
            <person name="Heitman J."/>
            <person name="Chen Y."/>
            <person name="Sun S."/>
            <person name="Springer D."/>
            <person name="Dromer F."/>
            <person name="Young S."/>
            <person name="Zeng Q."/>
            <person name="Chapman S."/>
            <person name="Gujja S."/>
            <person name="Saif S."/>
            <person name="Birren B."/>
        </authorList>
    </citation>
    <scope>NUCLEOTIDE SEQUENCE [LARGE SCALE GENOMIC DNA]</scope>
    <source>
        <strain evidence="13 14">ATCC 28783</strain>
    </source>
</reference>
<dbReference type="GO" id="GO:0016651">
    <property type="term" value="F:oxidoreductase activity, acting on NAD(P)H"/>
    <property type="evidence" value="ECO:0007669"/>
    <property type="project" value="UniProtKB-UniRule"/>
</dbReference>
<dbReference type="PROSITE" id="PS50902">
    <property type="entry name" value="FLAVODOXIN_LIKE"/>
    <property type="match status" value="1"/>
</dbReference>
<comment type="subunit">
    <text evidence="9">Interacts with DRE2; as part of the cytosolic iron-sulfur (Fe-S) protein assembly (CIA) machinery.</text>
</comment>
<keyword evidence="14" id="KW-1185">Reference proteome</keyword>
<keyword evidence="8 9" id="KW-0560">Oxidoreductase</keyword>
<dbReference type="OMA" id="DIMSIPR"/>
<feature type="binding site" evidence="9">
    <location>
        <begin position="471"/>
        <end position="474"/>
    </location>
    <ligand>
        <name>FAD</name>
        <dbReference type="ChEBI" id="CHEBI:57692"/>
    </ligand>
</feature>
<feature type="binding site" evidence="9">
    <location>
        <begin position="566"/>
        <end position="567"/>
    </location>
    <ligand>
        <name>NADP(+)</name>
        <dbReference type="ChEBI" id="CHEBI:58349"/>
    </ligand>
</feature>
<evidence type="ECO:0000256" key="9">
    <source>
        <dbReference type="HAMAP-Rule" id="MF_03178"/>
    </source>
</evidence>
<keyword evidence="3 9" id="KW-0963">Cytoplasm</keyword>
<dbReference type="FunCoup" id="A0A4Q1BC56">
    <property type="interactions" value="418"/>
</dbReference>
<dbReference type="InterPro" id="IPR029039">
    <property type="entry name" value="Flavoprotein-like_sf"/>
</dbReference>
<sequence>MSSPTSSSSLQSQDDKVDKVVVLYASETGNSQDTAERVGREVRRLGGRCAVISMDMFDVFQLPTTPLIIFITSTHGRGDPPPAMLPLWTALLRTSLPRDILEDVHFALFGLGDSSYEKFCYAGKMLLRRLEGLGANRISEPAWGDERAPDGIEQAFQPWLKGTLEAILPHLQLQPDHRVQDIHSLPPPLYILEPALSARMSNLDLNSDQHSTQSQQQPPSSHSHSKAVNGHVAGPVREIDSNGVKSRSKSVGEEEIWKPPGWFWAKLTKNTKVTKEGWWQDVREIEFDLEDSFEGYEPGSICCLQPQTSTQEVEEFLEMMDLKDQADDPVVIRALADDQPLPSHLPPKNQITTLRSILTNHLDIRCSPRRSFFEWLRRLSPDEREQERLDDFLLDPDEIHTYATRPSRTILETLADFRETKIPLSHLLEIIPPLRRRQFSIASSWETHPGKVQLLIALVEYRTNLKIPRRGLCSSWLKSLPLNTRIPIKITPPTLHLPEPDVPVILVGPGTGVAPMRALLECRVRQGALKNTALYFGCRSSSADLYYEEEWKHYQSLGVHIRIAISRDGPSKVYVQDLIRQDSKMINDWVVGQQGHLYICGSSNAMPREVREAVSWSISVKGSGDMSLEECDKYVEEMFESGRGQEESW</sequence>
<feature type="domain" description="Flavodoxin-like" evidence="11">
    <location>
        <begin position="20"/>
        <end position="164"/>
    </location>
</feature>
<dbReference type="PROSITE" id="PS51384">
    <property type="entry name" value="FAD_FR"/>
    <property type="match status" value="1"/>
</dbReference>
<name>A0A4Q1BC56_TREME</name>
<dbReference type="PRINTS" id="PR00369">
    <property type="entry name" value="FLAVODOXIN"/>
</dbReference>
<dbReference type="InterPro" id="IPR001709">
    <property type="entry name" value="Flavoprot_Pyr_Nucl_cyt_Rdtase"/>
</dbReference>
<evidence type="ECO:0000256" key="3">
    <source>
        <dbReference type="ARBA" id="ARBA00022490"/>
    </source>
</evidence>
<dbReference type="PANTHER" id="PTHR19384:SF10">
    <property type="entry name" value="NADPH-DEPENDENT DIFLAVIN OXIDOREDUCTASE 1"/>
    <property type="match status" value="1"/>
</dbReference>
<evidence type="ECO:0000313" key="13">
    <source>
        <dbReference type="EMBL" id="RXK35264.1"/>
    </source>
</evidence>
<evidence type="ECO:0000256" key="1">
    <source>
        <dbReference type="ARBA" id="ARBA00001917"/>
    </source>
</evidence>
<keyword evidence="4 9" id="KW-0285">Flavoprotein</keyword>
<dbReference type="InterPro" id="IPR023173">
    <property type="entry name" value="NADPH_Cyt_P450_Rdtase_alpha"/>
</dbReference>
<keyword evidence="5 9" id="KW-0288">FMN</keyword>